<proteinExistence type="predicted"/>
<keyword evidence="1" id="KW-0812">Transmembrane</keyword>
<feature type="transmembrane region" description="Helical" evidence="1">
    <location>
        <begin position="20"/>
        <end position="42"/>
    </location>
</feature>
<comment type="caution">
    <text evidence="2">The sequence shown here is derived from an EMBL/GenBank/DDBJ whole genome shotgun (WGS) entry which is preliminary data.</text>
</comment>
<name>A0A1V2UCG3_ENTMU</name>
<dbReference type="Proteomes" id="UP000189299">
    <property type="component" value="Unassembled WGS sequence"/>
</dbReference>
<protein>
    <submittedName>
        <fullName evidence="2">Uncharacterized protein</fullName>
    </submittedName>
</protein>
<evidence type="ECO:0000256" key="1">
    <source>
        <dbReference type="SAM" id="Phobius"/>
    </source>
</evidence>
<keyword evidence="1" id="KW-1133">Transmembrane helix</keyword>
<organism evidence="2 3">
    <name type="scientific">Enterococcus mundtii</name>
    <dbReference type="NCBI Taxonomy" id="53346"/>
    <lineage>
        <taxon>Bacteria</taxon>
        <taxon>Bacillati</taxon>
        <taxon>Bacillota</taxon>
        <taxon>Bacilli</taxon>
        <taxon>Lactobacillales</taxon>
        <taxon>Enterococcaceae</taxon>
        <taxon>Enterococcus</taxon>
    </lineage>
</organism>
<dbReference type="RefSeq" id="WP_077152020.1">
    <property type="nucleotide sequence ID" value="NZ_CABMMO010000017.1"/>
</dbReference>
<gene>
    <name evidence="2" type="ORF">BTN92_14085</name>
</gene>
<feature type="transmembrane region" description="Helical" evidence="1">
    <location>
        <begin position="48"/>
        <end position="70"/>
    </location>
</feature>
<evidence type="ECO:0000313" key="2">
    <source>
        <dbReference type="EMBL" id="ONN40975.1"/>
    </source>
</evidence>
<reference evidence="2 3" key="1">
    <citation type="submission" date="2016-12" db="EMBL/GenBank/DDBJ databases">
        <authorList>
            <person name="Song W.-J."/>
            <person name="Kurnit D.M."/>
        </authorList>
    </citation>
    <scope>NUCLEOTIDE SEQUENCE [LARGE SCALE GENOMIC DNA]</scope>
    <source>
        <strain evidence="2 3">CGB1038-1_S1</strain>
    </source>
</reference>
<sequence length="73" mass="9145">MISNEWTLEYERRLEKLAMWFWRIFISGFFTLILGSVVYWNYYFFELLWFPLVLLFLWYFVVLGFLVISLKLI</sequence>
<dbReference type="EMBL" id="MSTR01000017">
    <property type="protein sequence ID" value="ONN40975.1"/>
    <property type="molecule type" value="Genomic_DNA"/>
</dbReference>
<keyword evidence="1" id="KW-0472">Membrane</keyword>
<accession>A0A1V2UCG3</accession>
<dbReference type="AlphaFoldDB" id="A0A1V2UCG3"/>
<evidence type="ECO:0000313" key="3">
    <source>
        <dbReference type="Proteomes" id="UP000189299"/>
    </source>
</evidence>